<reference evidence="1 2" key="1">
    <citation type="submission" date="2017-08" db="EMBL/GenBank/DDBJ databases">
        <title>Infants hospitalized years apart are colonized by the same room-sourced microbial strains.</title>
        <authorList>
            <person name="Brooks B."/>
            <person name="Olm M.R."/>
            <person name="Firek B.A."/>
            <person name="Baker R."/>
            <person name="Thomas B.C."/>
            <person name="Morowitz M.J."/>
            <person name="Banfield J.F."/>
        </authorList>
    </citation>
    <scope>NUCLEOTIDE SEQUENCE [LARGE SCALE GENOMIC DNA]</scope>
    <source>
        <strain evidence="1">S2_003_000_R2_11</strain>
    </source>
</reference>
<dbReference type="Proteomes" id="UP000248975">
    <property type="component" value="Unassembled WGS sequence"/>
</dbReference>
<evidence type="ECO:0000313" key="1">
    <source>
        <dbReference type="EMBL" id="PZQ99909.1"/>
    </source>
</evidence>
<comment type="caution">
    <text evidence="1">The sequence shown here is derived from an EMBL/GenBank/DDBJ whole genome shotgun (WGS) entry which is preliminary data.</text>
</comment>
<organism evidence="1 2">
    <name type="scientific">Cereibacter sphaeroides</name>
    <name type="common">Rhodobacter sphaeroides</name>
    <dbReference type="NCBI Taxonomy" id="1063"/>
    <lineage>
        <taxon>Bacteria</taxon>
        <taxon>Pseudomonadati</taxon>
        <taxon>Pseudomonadota</taxon>
        <taxon>Alphaproteobacteria</taxon>
        <taxon>Rhodobacterales</taxon>
        <taxon>Paracoccaceae</taxon>
        <taxon>Cereibacter</taxon>
    </lineage>
</organism>
<accession>A0A2W5SCU2</accession>
<proteinExistence type="predicted"/>
<sequence length="79" mass="8522">MNPARNRPGELVGGGFIVMRRGIGTGRVRPGTWTFEHPTYASAAIEADRLAKLHPGQRFQIFAAIAQHVVVPAEVAETA</sequence>
<gene>
    <name evidence="1" type="ORF">DI533_04565</name>
</gene>
<protein>
    <submittedName>
        <fullName evidence="1">Uncharacterized protein</fullName>
    </submittedName>
</protein>
<dbReference type="AlphaFoldDB" id="A0A2W5SCU2"/>
<name>A0A2W5SCU2_CERSP</name>
<evidence type="ECO:0000313" key="2">
    <source>
        <dbReference type="Proteomes" id="UP000248975"/>
    </source>
</evidence>
<dbReference type="EMBL" id="QFQS01000001">
    <property type="protein sequence ID" value="PZQ99909.1"/>
    <property type="molecule type" value="Genomic_DNA"/>
</dbReference>